<proteinExistence type="predicted"/>
<name>A0A316FG21_9ACTN</name>
<protein>
    <submittedName>
        <fullName evidence="1">Uncharacterized protein</fullName>
    </submittedName>
</protein>
<evidence type="ECO:0000313" key="2">
    <source>
        <dbReference type="Proteomes" id="UP000245697"/>
    </source>
</evidence>
<accession>A0A316FG21</accession>
<dbReference type="AlphaFoldDB" id="A0A316FG21"/>
<evidence type="ECO:0000313" key="1">
    <source>
        <dbReference type="EMBL" id="PWK47253.1"/>
    </source>
</evidence>
<comment type="caution">
    <text evidence="1">The sequence shown here is derived from an EMBL/GenBank/DDBJ whole genome shotgun (WGS) entry which is preliminary data.</text>
</comment>
<reference evidence="1 2" key="1">
    <citation type="submission" date="2018-05" db="EMBL/GenBank/DDBJ databases">
        <title>Genomic Encyclopedia of Archaeal and Bacterial Type Strains, Phase II (KMG-II): from individual species to whole genera.</title>
        <authorList>
            <person name="Goeker M."/>
        </authorList>
    </citation>
    <scope>NUCLEOTIDE SEQUENCE [LARGE SCALE GENOMIC DNA]</scope>
    <source>
        <strain evidence="1 2">DSM 45184</strain>
    </source>
</reference>
<organism evidence="1 2">
    <name type="scientific">Actinoplanes xinjiangensis</name>
    <dbReference type="NCBI Taxonomy" id="512350"/>
    <lineage>
        <taxon>Bacteria</taxon>
        <taxon>Bacillati</taxon>
        <taxon>Actinomycetota</taxon>
        <taxon>Actinomycetes</taxon>
        <taxon>Micromonosporales</taxon>
        <taxon>Micromonosporaceae</taxon>
        <taxon>Actinoplanes</taxon>
    </lineage>
</organism>
<gene>
    <name evidence="1" type="ORF">BC793_108368</name>
</gene>
<dbReference type="EMBL" id="QGGR01000008">
    <property type="protein sequence ID" value="PWK47253.1"/>
    <property type="molecule type" value="Genomic_DNA"/>
</dbReference>
<keyword evidence="2" id="KW-1185">Reference proteome</keyword>
<dbReference type="Proteomes" id="UP000245697">
    <property type="component" value="Unassembled WGS sequence"/>
</dbReference>
<sequence length="135" mass="14514">MDFDGGLAAASLSRMVTNSLKAIGFVVHRRGQAPVGEYVGVLVEEGFPDEEGGVFVSWHTSKEMRVACRAAIDQDDLKAPAFRMSAGVEYTIFQMLLSVLTEAGFEAAEADGFRHMQIHVIGVTGPTLGDLVEPI</sequence>